<evidence type="ECO:0000313" key="3">
    <source>
        <dbReference type="EMBL" id="SHN65220.1"/>
    </source>
</evidence>
<dbReference type="OrthoDB" id="369355at2"/>
<dbReference type="InterPro" id="IPR036721">
    <property type="entry name" value="RCK_C_sf"/>
</dbReference>
<keyword evidence="1" id="KW-0472">Membrane</keyword>
<reference evidence="3 4" key="1">
    <citation type="submission" date="2016-12" db="EMBL/GenBank/DDBJ databases">
        <authorList>
            <person name="Song W.-J."/>
            <person name="Kurnit D.M."/>
        </authorList>
    </citation>
    <scope>NUCLEOTIDE SEQUENCE [LARGE SCALE GENOMIC DNA]</scope>
    <source>
        <strain evidence="3 4">DSM 11393</strain>
    </source>
</reference>
<dbReference type="SUPFAM" id="SSF116726">
    <property type="entry name" value="TrkA C-terminal domain-like"/>
    <property type="match status" value="1"/>
</dbReference>
<feature type="transmembrane region" description="Helical" evidence="1">
    <location>
        <begin position="6"/>
        <end position="28"/>
    </location>
</feature>
<dbReference type="GO" id="GO:0006813">
    <property type="term" value="P:potassium ion transport"/>
    <property type="evidence" value="ECO:0007669"/>
    <property type="project" value="InterPro"/>
</dbReference>
<feature type="transmembrane region" description="Helical" evidence="1">
    <location>
        <begin position="66"/>
        <end position="88"/>
    </location>
</feature>
<evidence type="ECO:0000313" key="4">
    <source>
        <dbReference type="Proteomes" id="UP000186469"/>
    </source>
</evidence>
<dbReference type="GO" id="GO:0008324">
    <property type="term" value="F:monoatomic cation transmembrane transporter activity"/>
    <property type="evidence" value="ECO:0007669"/>
    <property type="project" value="InterPro"/>
</dbReference>
<feature type="transmembrane region" description="Helical" evidence="1">
    <location>
        <begin position="100"/>
        <end position="120"/>
    </location>
</feature>
<sequence length="230" mass="26170">MINSIILLLTFSIIYMIIIEIFTILFRLTGLPEDKARFQVISLLTQCGFTTSQSEPITMSQKRRQLAFIAILFGYTFSLIIVSTLINIFLDMSASDMNTFVGLSAIFTVVFIVIFILIKLKNANRMFDKFIDKLYMRLRKHHINPITVMDMLGSNIIANVYLSNPSDSIVNIPLKNSGIRKDFGIQILLIDRDGEILENIDGETYLLPNDNVIVLGKEKSILQFFGQKES</sequence>
<keyword evidence="1" id="KW-0812">Transmembrane</keyword>
<name>A0A1M7T380_9BACT</name>
<evidence type="ECO:0000259" key="2">
    <source>
        <dbReference type="Pfam" id="PF02080"/>
    </source>
</evidence>
<dbReference type="EMBL" id="FRDI01000006">
    <property type="protein sequence ID" value="SHN65220.1"/>
    <property type="molecule type" value="Genomic_DNA"/>
</dbReference>
<evidence type="ECO:0000256" key="1">
    <source>
        <dbReference type="SAM" id="Phobius"/>
    </source>
</evidence>
<keyword evidence="4" id="KW-1185">Reference proteome</keyword>
<dbReference type="AlphaFoldDB" id="A0A1M7T380"/>
<dbReference type="InterPro" id="IPR006037">
    <property type="entry name" value="RCK_C"/>
</dbReference>
<feature type="domain" description="RCK C-terminal" evidence="2">
    <location>
        <begin position="166"/>
        <end position="224"/>
    </location>
</feature>
<keyword evidence="1" id="KW-1133">Transmembrane helix</keyword>
<organism evidence="3 4">
    <name type="scientific">Desulfovibrio litoralis DSM 11393</name>
    <dbReference type="NCBI Taxonomy" id="1121455"/>
    <lineage>
        <taxon>Bacteria</taxon>
        <taxon>Pseudomonadati</taxon>
        <taxon>Thermodesulfobacteriota</taxon>
        <taxon>Desulfovibrionia</taxon>
        <taxon>Desulfovibrionales</taxon>
        <taxon>Desulfovibrionaceae</taxon>
        <taxon>Desulfovibrio</taxon>
    </lineage>
</organism>
<dbReference type="Proteomes" id="UP000186469">
    <property type="component" value="Unassembled WGS sequence"/>
</dbReference>
<proteinExistence type="predicted"/>
<protein>
    <submittedName>
        <fullName evidence="3">TrkA-C domain-containing protein</fullName>
    </submittedName>
</protein>
<dbReference type="Pfam" id="PF02080">
    <property type="entry name" value="TrkA_C"/>
    <property type="match status" value="1"/>
</dbReference>
<accession>A0A1M7T380</accession>
<gene>
    <name evidence="3" type="ORF">SAMN02745728_01503</name>
</gene>
<dbReference type="Gene3D" id="3.30.70.1450">
    <property type="entry name" value="Regulator of K+ conductance, C-terminal domain"/>
    <property type="match status" value="1"/>
</dbReference>